<dbReference type="InterPro" id="IPR050400">
    <property type="entry name" value="Bact_Cytoskel_RodZ"/>
</dbReference>
<feature type="compositionally biased region" description="Basic and acidic residues" evidence="1">
    <location>
        <begin position="1"/>
        <end position="17"/>
    </location>
</feature>
<protein>
    <recommendedName>
        <fullName evidence="3">Cytoskeleton protein RodZ-like C-terminal domain-containing protein</fullName>
    </recommendedName>
</protein>
<dbReference type="InterPro" id="IPR025194">
    <property type="entry name" value="RodZ-like_C"/>
</dbReference>
<dbReference type="AlphaFoldDB" id="A0A3B0Z9S1"/>
<name>A0A3B0Z9S1_9ZZZZ</name>
<keyword evidence="2" id="KW-1133">Transmembrane helix</keyword>
<evidence type="ECO:0000313" key="4">
    <source>
        <dbReference type="EMBL" id="VAW90158.1"/>
    </source>
</evidence>
<feature type="transmembrane region" description="Helical" evidence="2">
    <location>
        <begin position="162"/>
        <end position="183"/>
    </location>
</feature>
<evidence type="ECO:0000256" key="1">
    <source>
        <dbReference type="SAM" id="MobiDB-lite"/>
    </source>
</evidence>
<accession>A0A3B0Z9S1</accession>
<feature type="region of interest" description="Disordered" evidence="1">
    <location>
        <begin position="1"/>
        <end position="62"/>
    </location>
</feature>
<evidence type="ECO:0000256" key="2">
    <source>
        <dbReference type="SAM" id="Phobius"/>
    </source>
</evidence>
<dbReference type="PANTHER" id="PTHR34475:SF1">
    <property type="entry name" value="CYTOSKELETON PROTEIN RODZ"/>
    <property type="match status" value="1"/>
</dbReference>
<sequence length="352" mass="38630">MRDSSKNSNELEQKKFSFDFQSSSHRADEAREPVAEMTHVPDRSGETDTADYKPEREDETRDCLPGNVLSAERKRRGLSVADIANQLFLTEKQIVALEADDYGSFPAAIFVRGYIRNYARQLDLPPDPLVALFNAQSSTSAPDLEGVSHTSERMAKRNAPPFGPRLVIVTVVVILLLLLWWGMSPTTDESVAIDDVPVADGFSSSPPVTVVEEIVTPLQLAPELPQAPAKKVAEEVAEVAPVNAVKEKEVPLETPPQAEFIADRAVAESFPDTMVLTFSAESWVEITDANDRRVMFDLGKPGQTRVLSGTAPFKVLFGYSQAVKMTFNGEVFDQSSLARGKVARFTLGNNSE</sequence>
<feature type="compositionally biased region" description="Basic and acidic residues" evidence="1">
    <location>
        <begin position="25"/>
        <end position="62"/>
    </location>
</feature>
<dbReference type="GO" id="GO:0003677">
    <property type="term" value="F:DNA binding"/>
    <property type="evidence" value="ECO:0007669"/>
    <property type="project" value="InterPro"/>
</dbReference>
<proteinExistence type="predicted"/>
<dbReference type="Gene3D" id="1.10.260.40">
    <property type="entry name" value="lambda repressor-like DNA-binding domains"/>
    <property type="match status" value="1"/>
</dbReference>
<dbReference type="InterPro" id="IPR010982">
    <property type="entry name" value="Lambda_DNA-bd_dom_sf"/>
</dbReference>
<evidence type="ECO:0000259" key="3">
    <source>
        <dbReference type="Pfam" id="PF13464"/>
    </source>
</evidence>
<dbReference type="Pfam" id="PF13464">
    <property type="entry name" value="RodZ_C"/>
    <property type="match status" value="1"/>
</dbReference>
<keyword evidence="2" id="KW-0472">Membrane</keyword>
<gene>
    <name evidence="4" type="ORF">MNBD_GAMMA17-2003</name>
</gene>
<organism evidence="4">
    <name type="scientific">hydrothermal vent metagenome</name>
    <dbReference type="NCBI Taxonomy" id="652676"/>
    <lineage>
        <taxon>unclassified sequences</taxon>
        <taxon>metagenomes</taxon>
        <taxon>ecological metagenomes</taxon>
    </lineage>
</organism>
<dbReference type="PANTHER" id="PTHR34475">
    <property type="match status" value="1"/>
</dbReference>
<dbReference type="EMBL" id="UOFQ01000174">
    <property type="protein sequence ID" value="VAW90158.1"/>
    <property type="molecule type" value="Genomic_DNA"/>
</dbReference>
<keyword evidence="2" id="KW-0812">Transmembrane</keyword>
<dbReference type="Pfam" id="PF13413">
    <property type="entry name" value="HTH_25"/>
    <property type="match status" value="1"/>
</dbReference>
<feature type="domain" description="Cytoskeleton protein RodZ-like C-terminal" evidence="3">
    <location>
        <begin position="275"/>
        <end position="346"/>
    </location>
</feature>
<reference evidence="4" key="1">
    <citation type="submission" date="2018-06" db="EMBL/GenBank/DDBJ databases">
        <authorList>
            <person name="Zhirakovskaya E."/>
        </authorList>
    </citation>
    <scope>NUCLEOTIDE SEQUENCE</scope>
</reference>